<evidence type="ECO:0000256" key="4">
    <source>
        <dbReference type="ARBA" id="ARBA00022729"/>
    </source>
</evidence>
<comment type="caution">
    <text evidence="5">The sequence shown here is derived from an EMBL/GenBank/DDBJ whole genome shotgun (WGS) entry which is preliminary data.</text>
</comment>
<reference evidence="5 6" key="1">
    <citation type="submission" date="2019-05" db="EMBL/GenBank/DDBJ databases">
        <title>We sequenced the genome of Paenibacillus hemerocallicola KCTC 33185 for further insight into its adaptation and study the phylogeny of Paenibacillus.</title>
        <authorList>
            <person name="Narsing Rao M.P."/>
        </authorList>
    </citation>
    <scope>NUCLEOTIDE SEQUENCE [LARGE SCALE GENOMIC DNA]</scope>
    <source>
        <strain evidence="5 6">KCTC 33185</strain>
    </source>
</reference>
<dbReference type="GO" id="GO:0030313">
    <property type="term" value="C:cell envelope"/>
    <property type="evidence" value="ECO:0007669"/>
    <property type="project" value="UniProtKB-SubCell"/>
</dbReference>
<dbReference type="AlphaFoldDB" id="A0A5C4TB13"/>
<proteinExistence type="inferred from homology"/>
<keyword evidence="4" id="KW-0732">Signal</keyword>
<organism evidence="5 6">
    <name type="scientific">Paenibacillus hemerocallicola</name>
    <dbReference type="NCBI Taxonomy" id="1172614"/>
    <lineage>
        <taxon>Bacteria</taxon>
        <taxon>Bacillati</taxon>
        <taxon>Bacillota</taxon>
        <taxon>Bacilli</taxon>
        <taxon>Bacillales</taxon>
        <taxon>Paenibacillaceae</taxon>
        <taxon>Paenibacillus</taxon>
    </lineage>
</organism>
<gene>
    <name evidence="5" type="ORF">FE784_11995</name>
</gene>
<dbReference type="EMBL" id="VDCQ01000013">
    <property type="protein sequence ID" value="TNJ66131.1"/>
    <property type="molecule type" value="Genomic_DNA"/>
</dbReference>
<sequence>MGQQESLRIIRTCLSRCRSDSFRCKIRNRSLIRLWGGNSRMKKKAAQWTLGGMLAVALTLTACGKTDNGTTADPNDSQAPVKSIAQEAAEVVFYSNNGDSAESFDYRFGVALRKKFPNWTITYIQREGAGTDLPDLLSAGTRFDIFFQSIGNFEAQAFPAGIQYDMTELIKRQGMDLSRLDATVVDAVKQASGGKLYGIPVFTNNLVLYYNKTIFDKFGVTYPKDGMRWEEMIDIAKKLTRNEGGVQYYGFSHSPTHTVRLNPLSIPNADLQQVTPTINKDERWKQFYQAFYLDPMRGQGYLEGIQKLNKIPDHNMFVKDKTVGMFAYLSSLVYVWEEQFKGVDWDMVALPTLDSQKGVGSQSYPTYFGLTAMARNKEASMEALNYLISDEFQAAMARKGIMPVLKNDAIQKELGQDSIYKDKNWKAVFYNRFAPIPPKADYDAGLVNEYVKAGNQIAFDKMDMNSALRQAEEEGQKKIAAFKSK</sequence>
<accession>A0A5C4TB13</accession>
<dbReference type="Pfam" id="PF01547">
    <property type="entry name" value="SBP_bac_1"/>
    <property type="match status" value="1"/>
</dbReference>
<dbReference type="PANTHER" id="PTHR43649">
    <property type="entry name" value="ARABINOSE-BINDING PROTEIN-RELATED"/>
    <property type="match status" value="1"/>
</dbReference>
<dbReference type="SUPFAM" id="SSF53850">
    <property type="entry name" value="Periplasmic binding protein-like II"/>
    <property type="match status" value="1"/>
</dbReference>
<dbReference type="PANTHER" id="PTHR43649:SF31">
    <property type="entry name" value="SN-GLYCEROL-3-PHOSPHATE-BINDING PERIPLASMIC PROTEIN UGPB"/>
    <property type="match status" value="1"/>
</dbReference>
<dbReference type="InterPro" id="IPR050490">
    <property type="entry name" value="Bact_solute-bd_prot1"/>
</dbReference>
<dbReference type="OrthoDB" id="9795467at2"/>
<comment type="similarity">
    <text evidence="2">Belongs to the bacterial solute-binding protein 1 family.</text>
</comment>
<evidence type="ECO:0000313" key="5">
    <source>
        <dbReference type="EMBL" id="TNJ66131.1"/>
    </source>
</evidence>
<evidence type="ECO:0000313" key="6">
    <source>
        <dbReference type="Proteomes" id="UP000307943"/>
    </source>
</evidence>
<evidence type="ECO:0000256" key="1">
    <source>
        <dbReference type="ARBA" id="ARBA00004196"/>
    </source>
</evidence>
<evidence type="ECO:0000256" key="2">
    <source>
        <dbReference type="ARBA" id="ARBA00008520"/>
    </source>
</evidence>
<comment type="subcellular location">
    <subcellularLocation>
        <location evidence="1">Cell envelope</location>
    </subcellularLocation>
</comment>
<keyword evidence="3" id="KW-0813">Transport</keyword>
<dbReference type="InterPro" id="IPR006059">
    <property type="entry name" value="SBP"/>
</dbReference>
<name>A0A5C4TB13_9BACL</name>
<dbReference type="Proteomes" id="UP000307943">
    <property type="component" value="Unassembled WGS sequence"/>
</dbReference>
<evidence type="ECO:0000256" key="3">
    <source>
        <dbReference type="ARBA" id="ARBA00022448"/>
    </source>
</evidence>
<keyword evidence="6" id="KW-1185">Reference proteome</keyword>
<dbReference type="Gene3D" id="3.40.190.10">
    <property type="entry name" value="Periplasmic binding protein-like II"/>
    <property type="match status" value="1"/>
</dbReference>
<protein>
    <submittedName>
        <fullName evidence="5">Extracellular solute-binding protein</fullName>
    </submittedName>
</protein>